<keyword evidence="6" id="KW-1185">Reference proteome</keyword>
<evidence type="ECO:0000256" key="1">
    <source>
        <dbReference type="SAM" id="SignalP"/>
    </source>
</evidence>
<dbReference type="InterPro" id="IPR008979">
    <property type="entry name" value="Galactose-bd-like_sf"/>
</dbReference>
<feature type="domain" description="Glutaminase A central" evidence="3">
    <location>
        <begin position="356"/>
        <end position="700"/>
    </location>
</feature>
<evidence type="ECO:0000259" key="2">
    <source>
        <dbReference type="Pfam" id="PF16334"/>
    </source>
</evidence>
<dbReference type="Pfam" id="PF16334">
    <property type="entry name" value="DUF4964"/>
    <property type="match status" value="1"/>
</dbReference>
<gene>
    <name evidence="5" type="ORF">CA85_17130</name>
</gene>
<dbReference type="InterPro" id="IPR033433">
    <property type="entry name" value="GtaA_N"/>
</dbReference>
<evidence type="ECO:0000313" key="5">
    <source>
        <dbReference type="EMBL" id="TWT73245.1"/>
    </source>
</evidence>
<feature type="signal peptide" evidence="1">
    <location>
        <begin position="1"/>
        <end position="44"/>
    </location>
</feature>
<evidence type="ECO:0000313" key="6">
    <source>
        <dbReference type="Proteomes" id="UP000318053"/>
    </source>
</evidence>
<organism evidence="5 6">
    <name type="scientific">Allorhodopirellula solitaria</name>
    <dbReference type="NCBI Taxonomy" id="2527987"/>
    <lineage>
        <taxon>Bacteria</taxon>
        <taxon>Pseudomonadati</taxon>
        <taxon>Planctomycetota</taxon>
        <taxon>Planctomycetia</taxon>
        <taxon>Pirellulales</taxon>
        <taxon>Pirellulaceae</taxon>
        <taxon>Allorhodopirellula</taxon>
    </lineage>
</organism>
<evidence type="ECO:0008006" key="7">
    <source>
        <dbReference type="Google" id="ProtNLM"/>
    </source>
</evidence>
<dbReference type="PANTHER" id="PTHR31987:SF1">
    <property type="entry name" value="GLUTAMINASE A"/>
    <property type="match status" value="1"/>
</dbReference>
<feature type="domain" description="Glutaminase A N-terminal" evidence="4">
    <location>
        <begin position="122"/>
        <end position="350"/>
    </location>
</feature>
<accession>A0A5C5YFY6</accession>
<dbReference type="Pfam" id="PF17168">
    <property type="entry name" value="DUF5127"/>
    <property type="match status" value="1"/>
</dbReference>
<evidence type="ECO:0000259" key="4">
    <source>
        <dbReference type="Pfam" id="PF17168"/>
    </source>
</evidence>
<dbReference type="InterPro" id="IPR008928">
    <property type="entry name" value="6-hairpin_glycosidase_sf"/>
</dbReference>
<reference evidence="5 6" key="1">
    <citation type="submission" date="2019-02" db="EMBL/GenBank/DDBJ databases">
        <title>Deep-cultivation of Planctomycetes and their phenomic and genomic characterization uncovers novel biology.</title>
        <authorList>
            <person name="Wiegand S."/>
            <person name="Jogler M."/>
            <person name="Boedeker C."/>
            <person name="Pinto D."/>
            <person name="Vollmers J."/>
            <person name="Rivas-Marin E."/>
            <person name="Kohn T."/>
            <person name="Peeters S.H."/>
            <person name="Heuer A."/>
            <person name="Rast P."/>
            <person name="Oberbeckmann S."/>
            <person name="Bunk B."/>
            <person name="Jeske O."/>
            <person name="Meyerdierks A."/>
            <person name="Storesund J.E."/>
            <person name="Kallscheuer N."/>
            <person name="Luecker S."/>
            <person name="Lage O.M."/>
            <person name="Pohl T."/>
            <person name="Merkel B.J."/>
            <person name="Hornburger P."/>
            <person name="Mueller R.-W."/>
            <person name="Bruemmer F."/>
            <person name="Labrenz M."/>
            <person name="Spormann A.M."/>
            <person name="Op Den Camp H."/>
            <person name="Overmann J."/>
            <person name="Amann R."/>
            <person name="Jetten M.S.M."/>
            <person name="Mascher T."/>
            <person name="Medema M.H."/>
            <person name="Devos D.P."/>
            <person name="Kaster A.-K."/>
            <person name="Ovreas L."/>
            <person name="Rohde M."/>
            <person name="Galperin M.Y."/>
            <person name="Jogler C."/>
        </authorList>
    </citation>
    <scope>NUCLEOTIDE SEQUENCE [LARGE SCALE GENOMIC DNA]</scope>
    <source>
        <strain evidence="5 6">CA85</strain>
    </source>
</reference>
<evidence type="ECO:0000259" key="3">
    <source>
        <dbReference type="Pfam" id="PF16335"/>
    </source>
</evidence>
<dbReference type="Gene3D" id="2.60.120.260">
    <property type="entry name" value="Galactose-binding domain-like"/>
    <property type="match status" value="1"/>
</dbReference>
<dbReference type="PANTHER" id="PTHR31987">
    <property type="entry name" value="GLUTAMINASE A-RELATED"/>
    <property type="match status" value="1"/>
</dbReference>
<sequence length="889" mass="98058" precursor="true">MKPSLPLPALVPVFRSMNICRPMMRCLVALLSVFLLSSATSATSAEEPAFRPPAVPLVAHDPYFSVWSQADELWATKTTHWTGKTQRMAAIVRVDGHAYRLMGSGPQTIAAMKQVSVEVLPTRTIYHFAGGGVKVRLIFTTPALPMNIEILSRPTTYVNCEVTATDEKTHEVEFYFDAGGELATNVGEQEVTGEAVAMSNAAGLKLGSVSQQVLGKSGDDLRIDWGYLYVTAPRTAQATAAFGTAATLRDGFSQAGPAAIAEEIPEFPIAADRIVAAVAMSLGSVANEPVSRYALIAYDDLYSIEFMTKHLRPYWRKDGWEASDLIEAAVNEHDELEIRCAELDAELMSDLKAAGGQEYADIGALAYRQCFAAGKFVADANGQPLQFSKENHSNGCIATSDVFYPMMPQFFLFGPSLTKSVLVPFMDYAASERWPFPFAPHDLGTYPKANGQVYGGGETNETNQMQVEESGNMLILFGALAKMEGNTDFAEIYWDELTEWAVYLENKGYDLDNQLSTDDFSGHLAHNVNLSAKAICGLGSYAMMCDMRGDADSAKKYSDLAQSMVDEWMMAADDGDHYRLAFDRSGTWSQKYNLVWDRVLGLDLFPAEVAETEMKYYQKIQNKYGLPLDNRSDYTKLDWILWSATLTNDRDDFLALIGPVHDFLNATPQRSPMTDWYFTSTAKKRGFTARPVVGGVFLKLLYDSAVWSKYAAMDETQSSDWAPMPRPPKTRTLVPTSADAKVQWKYTFARPEGTWQAEDYSADGWEEGLGGFGTDETPGATVATTWNSADIWIRRSFKIEGQIPESIGLRLYHDEDAEVFINGELVADLGGYTGDYQFFELPSSAVRSGENVMAIHCHQTTGGQYIDAGIDEILPESADPEPSSDEGKD</sequence>
<name>A0A5C5YFY6_9BACT</name>
<dbReference type="InterPro" id="IPR052743">
    <property type="entry name" value="Glutaminase_GtaA"/>
</dbReference>
<feature type="chain" id="PRO_5022896996" description="Glutaminase A" evidence="1">
    <location>
        <begin position="45"/>
        <end position="889"/>
    </location>
</feature>
<dbReference type="InterPro" id="IPR032514">
    <property type="entry name" value="GtaA_central"/>
</dbReference>
<feature type="domain" description="DUF4964" evidence="2">
    <location>
        <begin position="42"/>
        <end position="105"/>
    </location>
</feature>
<proteinExistence type="predicted"/>
<dbReference type="Pfam" id="PF16335">
    <property type="entry name" value="GtaA_6_Hairpin"/>
    <property type="match status" value="1"/>
</dbReference>
<dbReference type="AlphaFoldDB" id="A0A5C5YFY6"/>
<protein>
    <recommendedName>
        <fullName evidence="7">Glutaminase A</fullName>
    </recommendedName>
</protein>
<comment type="caution">
    <text evidence="5">The sequence shown here is derived from an EMBL/GenBank/DDBJ whole genome shotgun (WGS) entry which is preliminary data.</text>
</comment>
<dbReference type="GO" id="GO:0005975">
    <property type="term" value="P:carbohydrate metabolic process"/>
    <property type="evidence" value="ECO:0007669"/>
    <property type="project" value="InterPro"/>
</dbReference>
<dbReference type="InterPro" id="IPR032515">
    <property type="entry name" value="DUF4964"/>
</dbReference>
<dbReference type="EMBL" id="SJPK01000003">
    <property type="protein sequence ID" value="TWT73245.1"/>
    <property type="molecule type" value="Genomic_DNA"/>
</dbReference>
<dbReference type="SUPFAM" id="SSF48208">
    <property type="entry name" value="Six-hairpin glycosidases"/>
    <property type="match status" value="1"/>
</dbReference>
<keyword evidence="1" id="KW-0732">Signal</keyword>
<dbReference type="RefSeq" id="WP_246112597.1">
    <property type="nucleotide sequence ID" value="NZ_SJPK01000003.1"/>
</dbReference>
<dbReference type="Proteomes" id="UP000318053">
    <property type="component" value="Unassembled WGS sequence"/>
</dbReference>
<dbReference type="SUPFAM" id="SSF49785">
    <property type="entry name" value="Galactose-binding domain-like"/>
    <property type="match status" value="1"/>
</dbReference>